<proteinExistence type="predicted"/>
<protein>
    <submittedName>
        <fullName evidence="1">Uncharacterized protein</fullName>
    </submittedName>
</protein>
<comment type="caution">
    <text evidence="1">The sequence shown here is derived from an EMBL/GenBank/DDBJ whole genome shotgun (WGS) entry which is preliminary data.</text>
</comment>
<gene>
    <name evidence="1" type="ORF">S12H4_01609</name>
</gene>
<reference evidence="1" key="1">
    <citation type="journal article" date="2014" name="Front. Microbiol.">
        <title>High frequency of phylogenetically diverse reductive dehalogenase-homologous genes in deep subseafloor sedimentary metagenomes.</title>
        <authorList>
            <person name="Kawai M."/>
            <person name="Futagami T."/>
            <person name="Toyoda A."/>
            <person name="Takaki Y."/>
            <person name="Nishi S."/>
            <person name="Hori S."/>
            <person name="Arai W."/>
            <person name="Tsubouchi T."/>
            <person name="Morono Y."/>
            <person name="Uchiyama I."/>
            <person name="Ito T."/>
            <person name="Fujiyama A."/>
            <person name="Inagaki F."/>
            <person name="Takami H."/>
        </authorList>
    </citation>
    <scope>NUCLEOTIDE SEQUENCE</scope>
    <source>
        <strain evidence="1">Expedition CK06-06</strain>
    </source>
</reference>
<accession>X1R7A3</accession>
<name>X1R7A3_9ZZZZ</name>
<organism evidence="1">
    <name type="scientific">marine sediment metagenome</name>
    <dbReference type="NCBI Taxonomy" id="412755"/>
    <lineage>
        <taxon>unclassified sequences</taxon>
        <taxon>metagenomes</taxon>
        <taxon>ecological metagenomes</taxon>
    </lineage>
</organism>
<dbReference type="EMBL" id="BARW01000335">
    <property type="protein sequence ID" value="GAI62911.1"/>
    <property type="molecule type" value="Genomic_DNA"/>
</dbReference>
<sequence>MIMPAPWKRLTAMPPPPGQIQAVQAKKHVTVFARSPSAPGAGRPEVKAAFTSCAAETLGIEKRGERNVKLASCMKARGLRTGVFHKKSRARIGSPLFGKIYTYGAGVAA</sequence>
<evidence type="ECO:0000313" key="1">
    <source>
        <dbReference type="EMBL" id="GAI62911.1"/>
    </source>
</evidence>
<dbReference type="AlphaFoldDB" id="X1R7A3"/>